<reference evidence="1 2" key="1">
    <citation type="journal article" date="2024" name="Science">
        <title>Giant polyketide synthase enzymes in the biosynthesis of giant marine polyether toxins.</title>
        <authorList>
            <person name="Fallon T.R."/>
            <person name="Shende V.V."/>
            <person name="Wierzbicki I.H."/>
            <person name="Pendleton A.L."/>
            <person name="Watervoot N.F."/>
            <person name="Auber R.P."/>
            <person name="Gonzalez D.J."/>
            <person name="Wisecaver J.H."/>
            <person name="Moore B.S."/>
        </authorList>
    </citation>
    <scope>NUCLEOTIDE SEQUENCE [LARGE SCALE GENOMIC DNA]</scope>
    <source>
        <strain evidence="1 2">12B1</strain>
    </source>
</reference>
<sequence length="388" mass="43018">MGCVGRECVRQRCLAEDAAFRKQTPSIARQRLLTHALICNSTPPCATELLFQSSFFSREASRCTAWRRDEDWPTWEPHVRPADLPARRGFWEVLRLLPNRTVWLHGDSVQLQLCDAAICSLFRRAVARAPLLTAATSPLLAELAAASGLNFVGLALPNGAALLCSGVGLFAPLAVAPVLRRVDVALLNFGLHYHSEESLREMQRSAFRTLERWRDALPARRLALWRETSAQHFAGGAYSSAARRRASPGAPCACEPLVDAAGGGALAPSRSRFAPFERHVANLNVAAVRHERSLSRRRAIGLVPFFNLTAPRYDMHRGVFCSYSGQKKVGSCCDCTHFCYTPAFWDAVFDGMRAAVLREMARHRAPPPPPARPRGLDRLRAAWRMLGR</sequence>
<keyword evidence="2" id="KW-1185">Reference proteome</keyword>
<dbReference type="AlphaFoldDB" id="A0AB34J6A0"/>
<comment type="caution">
    <text evidence="1">The sequence shown here is derived from an EMBL/GenBank/DDBJ whole genome shotgun (WGS) entry which is preliminary data.</text>
</comment>
<dbReference type="Proteomes" id="UP001515480">
    <property type="component" value="Unassembled WGS sequence"/>
</dbReference>
<evidence type="ECO:0000313" key="2">
    <source>
        <dbReference type="Proteomes" id="UP001515480"/>
    </source>
</evidence>
<organism evidence="1 2">
    <name type="scientific">Prymnesium parvum</name>
    <name type="common">Toxic golden alga</name>
    <dbReference type="NCBI Taxonomy" id="97485"/>
    <lineage>
        <taxon>Eukaryota</taxon>
        <taxon>Haptista</taxon>
        <taxon>Haptophyta</taxon>
        <taxon>Prymnesiophyceae</taxon>
        <taxon>Prymnesiales</taxon>
        <taxon>Prymnesiaceae</taxon>
        <taxon>Prymnesium</taxon>
    </lineage>
</organism>
<evidence type="ECO:0000313" key="1">
    <source>
        <dbReference type="EMBL" id="KAL1515228.1"/>
    </source>
</evidence>
<protein>
    <submittedName>
        <fullName evidence="1">Uncharacterized protein</fullName>
    </submittedName>
</protein>
<name>A0AB34J6A0_PRYPA</name>
<proteinExistence type="predicted"/>
<dbReference type="EMBL" id="JBGBPQ010000011">
    <property type="protein sequence ID" value="KAL1515228.1"/>
    <property type="molecule type" value="Genomic_DNA"/>
</dbReference>
<accession>A0AB34J6A0</accession>
<gene>
    <name evidence="1" type="ORF">AB1Y20_001863</name>
</gene>